<evidence type="ECO:0000313" key="2">
    <source>
        <dbReference type="EMBL" id="OGF59585.1"/>
    </source>
</evidence>
<feature type="domain" description="Beta-lactamase-related" evidence="1">
    <location>
        <begin position="13"/>
        <end position="316"/>
    </location>
</feature>
<name>A0A1F5V873_9BACT</name>
<sequence>MKKVDVLFQEWNKPDSPGCVVAIIKDGRIFYKHAYGMADLEHNIPLTTTSVFDVGSMSKQFTAFAIALLEQQGKLSVNDDIRKYIPELPDYGKPITIRQMIYHTSGLRDYDTLMRLAGYNMQNDTPDDDILSIIARQKKLNFMPGDEHLYSNTGYFLFSILVKRLTDMSLRQFADENIFKPLGMKNTHYHDDHTVLVKERAMAYDALKDAKYRIEMSLLDDVGDGGVYTTVEDLYLWDQNFYNNKLAGGNEFIERIVARGILANGDKIDYAYGLGIMDYKGLHTQVHGGAWMGYRSFMVRFPEQKFSVAVLANVDSVNTFGLVYQVADIFLADQFKEEPRKPASKVKPVKISQKLLQEKTGTYRNTTTGNFWQLEAKKGKLLVTTTTGVSFTFVPVSKTEFQSVNAHYRMKASFEQKDNKNIMHVSLEDEVYYEFEPVVLVNPVPEELTHYTGEYFSEELQVKYTVLFKDNTLFLSVKYDPEQLPLQPTLQDEFTVSGLIFKFQRNNSNHITGFSLDTGKVKEIVFKRL</sequence>
<dbReference type="InterPro" id="IPR001466">
    <property type="entry name" value="Beta-lactam-related"/>
</dbReference>
<evidence type="ECO:0000313" key="3">
    <source>
        <dbReference type="Proteomes" id="UP000178943"/>
    </source>
</evidence>
<dbReference type="InterPro" id="IPR012338">
    <property type="entry name" value="Beta-lactam/transpept-like"/>
</dbReference>
<organism evidence="2 3">
    <name type="scientific">Candidatus Fischerbacteria bacterium RBG_13_37_8</name>
    <dbReference type="NCBI Taxonomy" id="1817863"/>
    <lineage>
        <taxon>Bacteria</taxon>
        <taxon>Candidatus Fischeribacteriota</taxon>
    </lineage>
</organism>
<gene>
    <name evidence="2" type="ORF">A2Y62_08755</name>
</gene>
<dbReference type="PANTHER" id="PTHR46825:SF9">
    <property type="entry name" value="BETA-LACTAMASE-RELATED DOMAIN-CONTAINING PROTEIN"/>
    <property type="match status" value="1"/>
</dbReference>
<evidence type="ECO:0000259" key="1">
    <source>
        <dbReference type="Pfam" id="PF00144"/>
    </source>
</evidence>
<dbReference type="Pfam" id="PF00144">
    <property type="entry name" value="Beta-lactamase"/>
    <property type="match status" value="1"/>
</dbReference>
<dbReference type="EMBL" id="MFGW01000208">
    <property type="protein sequence ID" value="OGF59585.1"/>
    <property type="molecule type" value="Genomic_DNA"/>
</dbReference>
<reference evidence="2 3" key="1">
    <citation type="journal article" date="2016" name="Nat. Commun.">
        <title>Thousands of microbial genomes shed light on interconnected biogeochemical processes in an aquifer system.</title>
        <authorList>
            <person name="Anantharaman K."/>
            <person name="Brown C.T."/>
            <person name="Hug L.A."/>
            <person name="Sharon I."/>
            <person name="Castelle C.J."/>
            <person name="Probst A.J."/>
            <person name="Thomas B.C."/>
            <person name="Singh A."/>
            <person name="Wilkins M.J."/>
            <person name="Karaoz U."/>
            <person name="Brodie E.L."/>
            <person name="Williams K.H."/>
            <person name="Hubbard S.S."/>
            <person name="Banfield J.F."/>
        </authorList>
    </citation>
    <scope>NUCLEOTIDE SEQUENCE [LARGE SCALE GENOMIC DNA]</scope>
</reference>
<dbReference type="PANTHER" id="PTHR46825">
    <property type="entry name" value="D-ALANYL-D-ALANINE-CARBOXYPEPTIDASE/ENDOPEPTIDASE AMPH"/>
    <property type="match status" value="1"/>
</dbReference>
<accession>A0A1F5V873</accession>
<protein>
    <recommendedName>
        <fullName evidence="1">Beta-lactamase-related domain-containing protein</fullName>
    </recommendedName>
</protein>
<dbReference type="STRING" id="1817863.A2Y62_08755"/>
<dbReference type="Proteomes" id="UP000178943">
    <property type="component" value="Unassembled WGS sequence"/>
</dbReference>
<comment type="caution">
    <text evidence="2">The sequence shown here is derived from an EMBL/GenBank/DDBJ whole genome shotgun (WGS) entry which is preliminary data.</text>
</comment>
<dbReference type="Gene3D" id="3.40.710.10">
    <property type="entry name" value="DD-peptidase/beta-lactamase superfamily"/>
    <property type="match status" value="1"/>
</dbReference>
<dbReference type="AlphaFoldDB" id="A0A1F5V873"/>
<proteinExistence type="predicted"/>
<dbReference type="InterPro" id="IPR050491">
    <property type="entry name" value="AmpC-like"/>
</dbReference>
<dbReference type="SUPFAM" id="SSF56601">
    <property type="entry name" value="beta-lactamase/transpeptidase-like"/>
    <property type="match status" value="1"/>
</dbReference>